<evidence type="ECO:0000313" key="13">
    <source>
        <dbReference type="Proteomes" id="UP000003947"/>
    </source>
</evidence>
<dbReference type="Pfam" id="PF12323">
    <property type="entry name" value="HTH_OrfB_IS605"/>
    <property type="match status" value="1"/>
</dbReference>
<dbReference type="InterPro" id="IPR001959">
    <property type="entry name" value="Transposase"/>
</dbReference>
<comment type="similarity">
    <text evidence="1">In the C-terminal section; belongs to the transposase 35 family.</text>
</comment>
<keyword evidence="5" id="KW-0862">Zinc</keyword>
<organism evidence="12 13">
    <name type="scientific">Microvirga lotononidis</name>
    <dbReference type="NCBI Taxonomy" id="864069"/>
    <lineage>
        <taxon>Bacteria</taxon>
        <taxon>Pseudomonadati</taxon>
        <taxon>Pseudomonadota</taxon>
        <taxon>Alphaproteobacteria</taxon>
        <taxon>Hyphomicrobiales</taxon>
        <taxon>Methylobacteriaceae</taxon>
        <taxon>Microvirga</taxon>
    </lineage>
</organism>
<dbReference type="PANTHER" id="PTHR30405:SF25">
    <property type="entry name" value="RNA-GUIDED DNA ENDONUCLEASE INSQ-RELATED"/>
    <property type="match status" value="1"/>
</dbReference>
<dbReference type="Pfam" id="PF07282">
    <property type="entry name" value="Cas12f1-like_TNB"/>
    <property type="match status" value="1"/>
</dbReference>
<feature type="domain" description="Probable transposase IS891/IS1136/IS1341" evidence="9">
    <location>
        <begin position="171"/>
        <end position="281"/>
    </location>
</feature>
<evidence type="ECO:0000259" key="10">
    <source>
        <dbReference type="Pfam" id="PF07282"/>
    </source>
</evidence>
<feature type="domain" description="Transposase putative helix-turn-helix" evidence="11">
    <location>
        <begin position="1"/>
        <end position="44"/>
    </location>
</feature>
<protein>
    <submittedName>
        <fullName evidence="12">Transposase, IS605 OrfB family, central region</fullName>
    </submittedName>
</protein>
<dbReference type="OrthoDB" id="7593314at2"/>
<evidence type="ECO:0000256" key="7">
    <source>
        <dbReference type="ARBA" id="ARBA00023172"/>
    </source>
</evidence>
<dbReference type="GO" id="GO:0046872">
    <property type="term" value="F:metal ion binding"/>
    <property type="evidence" value="ECO:0007669"/>
    <property type="project" value="UniProtKB-KW"/>
</dbReference>
<dbReference type="GO" id="GO:0006310">
    <property type="term" value="P:DNA recombination"/>
    <property type="evidence" value="ECO:0007669"/>
    <property type="project" value="UniProtKB-KW"/>
</dbReference>
<feature type="region of interest" description="Disordered" evidence="8">
    <location>
        <begin position="213"/>
        <end position="234"/>
    </location>
</feature>
<dbReference type="NCBIfam" id="NF040570">
    <property type="entry name" value="guided_TnpB"/>
    <property type="match status" value="1"/>
</dbReference>
<dbReference type="AlphaFoldDB" id="I4YXA9"/>
<evidence type="ECO:0000256" key="6">
    <source>
        <dbReference type="ARBA" id="ARBA00023125"/>
    </source>
</evidence>
<keyword evidence="3" id="KW-0815">Transposition</keyword>
<name>I4YXA9_9HYPH</name>
<keyword evidence="7" id="KW-0233">DNA recombination</keyword>
<evidence type="ECO:0000256" key="1">
    <source>
        <dbReference type="ARBA" id="ARBA00008761"/>
    </source>
</evidence>
<evidence type="ECO:0000313" key="12">
    <source>
        <dbReference type="EMBL" id="EIM28601.1"/>
    </source>
</evidence>
<dbReference type="InterPro" id="IPR010095">
    <property type="entry name" value="Cas12f1-like_TNB"/>
</dbReference>
<feature type="domain" description="Cas12f1-like TNB" evidence="10">
    <location>
        <begin position="293"/>
        <end position="360"/>
    </location>
</feature>
<proteinExistence type="inferred from homology"/>
<evidence type="ECO:0000259" key="9">
    <source>
        <dbReference type="Pfam" id="PF01385"/>
    </source>
</evidence>
<dbReference type="NCBIfam" id="TIGR01766">
    <property type="entry name" value="IS200/IS605 family accessory protein TnpB-like domain"/>
    <property type="match status" value="1"/>
</dbReference>
<evidence type="ECO:0000256" key="4">
    <source>
        <dbReference type="ARBA" id="ARBA00022723"/>
    </source>
</evidence>
<evidence type="ECO:0000256" key="3">
    <source>
        <dbReference type="ARBA" id="ARBA00022578"/>
    </source>
</evidence>
<dbReference type="STRING" id="864069.MicloDRAFT_00027390"/>
<accession>I4YXA9</accession>
<evidence type="ECO:0000256" key="2">
    <source>
        <dbReference type="ARBA" id="ARBA00011044"/>
    </source>
</evidence>
<dbReference type="GO" id="GO:0003677">
    <property type="term" value="F:DNA binding"/>
    <property type="evidence" value="ECO:0007669"/>
    <property type="project" value="UniProtKB-KW"/>
</dbReference>
<dbReference type="eggNOG" id="COG0675">
    <property type="taxonomic scope" value="Bacteria"/>
</dbReference>
<gene>
    <name evidence="12" type="ORF">MicloDRAFT_00027390</name>
</gene>
<dbReference type="EMBL" id="JH660644">
    <property type="protein sequence ID" value="EIM28601.1"/>
    <property type="molecule type" value="Genomic_DNA"/>
</dbReference>
<dbReference type="GO" id="GO:0032196">
    <property type="term" value="P:transposition"/>
    <property type="evidence" value="ECO:0007669"/>
    <property type="project" value="UniProtKB-KW"/>
</dbReference>
<evidence type="ECO:0000256" key="8">
    <source>
        <dbReference type="SAM" id="MobiDB-lite"/>
    </source>
</evidence>
<dbReference type="PANTHER" id="PTHR30405">
    <property type="entry name" value="TRANSPOSASE"/>
    <property type="match status" value="1"/>
</dbReference>
<keyword evidence="6" id="KW-0238">DNA-binding</keyword>
<keyword evidence="13" id="KW-1185">Reference proteome</keyword>
<dbReference type="Proteomes" id="UP000003947">
    <property type="component" value="Unassembled WGS sequence"/>
</dbReference>
<dbReference type="HOGENOM" id="CLU_032903_0_0_5"/>
<dbReference type="InterPro" id="IPR051399">
    <property type="entry name" value="RNA-guided_DNA_endo/Transpos"/>
</dbReference>
<evidence type="ECO:0000259" key="11">
    <source>
        <dbReference type="Pfam" id="PF12323"/>
    </source>
</evidence>
<sequence length="399" mass="44841">MLCSTKIRIYPTPEQAEFLGRQFGAVRFVYNKALAVKKHRYRVRGQKLSAYHDLKKLLSIAKKSRRYAWLADYDAMALQQACINLDKAFRNFFEGRARFPRFKRKHGEQSSYHCSGKIAVLEDSILLPKMAKPIKAVIHRPVSGALKSITVTRTATGKYFASLLFKDGKEKPEPVKVVPEDAIVGVDIGVIDLAVESNGRRTPNPRFLKRAQRNLRRKQRALSRKSKGSRNRAKARLKVAAAHERLANARHDFQHKLSKRLTDENQAVCVETLAVKNMLKNHCLARAIADAAWYSLIAKLAYKAERSGKHLVRIDRWTASSKTCSCCDMVKDDLDLGERRWTCDGCGTEHDRDGNASENIRRVGVLELRAGGWHVPVCGGLRQTVHATAAANEAESLAA</sequence>
<dbReference type="Pfam" id="PF01385">
    <property type="entry name" value="OrfB_IS605"/>
    <property type="match status" value="1"/>
</dbReference>
<comment type="similarity">
    <text evidence="2">In the N-terminal section; belongs to the transposase 2 family.</text>
</comment>
<keyword evidence="4" id="KW-0479">Metal-binding</keyword>
<dbReference type="PATRIC" id="fig|864069.3.peg.2963"/>
<dbReference type="InterPro" id="IPR021027">
    <property type="entry name" value="Transposase_put_HTH"/>
</dbReference>
<evidence type="ECO:0000256" key="5">
    <source>
        <dbReference type="ARBA" id="ARBA00022833"/>
    </source>
</evidence>
<dbReference type="RefSeq" id="WP_009491881.1">
    <property type="nucleotide sequence ID" value="NZ_CP141049.1"/>
</dbReference>
<reference evidence="12 13" key="1">
    <citation type="submission" date="2012-02" db="EMBL/GenBank/DDBJ databases">
        <title>Improved High-Quality Draft sequence of Microvirga sp. WSM3557.</title>
        <authorList>
            <consortium name="US DOE Joint Genome Institute"/>
            <person name="Lucas S."/>
            <person name="Han J."/>
            <person name="Lapidus A."/>
            <person name="Cheng J.-F."/>
            <person name="Goodwin L."/>
            <person name="Pitluck S."/>
            <person name="Peters L."/>
            <person name="Zhang X."/>
            <person name="Detter J.C."/>
            <person name="Han C."/>
            <person name="Tapia R."/>
            <person name="Land M."/>
            <person name="Hauser L."/>
            <person name="Kyrpides N."/>
            <person name="Ivanova N."/>
            <person name="Pagani I."/>
            <person name="Brau L."/>
            <person name="Yates R."/>
            <person name="O'Hara G."/>
            <person name="Rui T."/>
            <person name="Howieson J."/>
            <person name="Reeve W."/>
            <person name="Woyke T."/>
        </authorList>
    </citation>
    <scope>NUCLEOTIDE SEQUENCE [LARGE SCALE GENOMIC DNA]</scope>
    <source>
        <strain evidence="12 13">WSM3557</strain>
    </source>
</reference>